<keyword evidence="2" id="KW-1003">Cell membrane</keyword>
<evidence type="ECO:0000256" key="6">
    <source>
        <dbReference type="SAM" id="MobiDB-lite"/>
    </source>
</evidence>
<keyword evidence="5 7" id="KW-0472">Membrane</keyword>
<evidence type="ECO:0000256" key="3">
    <source>
        <dbReference type="ARBA" id="ARBA00022692"/>
    </source>
</evidence>
<protein>
    <submittedName>
        <fullName evidence="9">DUF2156 domain-containing protein</fullName>
    </submittedName>
</protein>
<feature type="transmembrane region" description="Helical" evidence="7">
    <location>
        <begin position="88"/>
        <end position="111"/>
    </location>
</feature>
<dbReference type="InterPro" id="IPR035952">
    <property type="entry name" value="Rhomboid-like_sf"/>
</dbReference>
<evidence type="ECO:0000256" key="7">
    <source>
        <dbReference type="SAM" id="Phobius"/>
    </source>
</evidence>
<organism evidence="9 10">
    <name type="scientific">Pseudonocardia charpentierae</name>
    <dbReference type="NCBI Taxonomy" id="3075545"/>
    <lineage>
        <taxon>Bacteria</taxon>
        <taxon>Bacillati</taxon>
        <taxon>Actinomycetota</taxon>
        <taxon>Actinomycetes</taxon>
        <taxon>Pseudonocardiales</taxon>
        <taxon>Pseudonocardiaceae</taxon>
        <taxon>Pseudonocardia</taxon>
    </lineage>
</organism>
<dbReference type="Pfam" id="PF09924">
    <property type="entry name" value="LPG_synthase_C"/>
    <property type="match status" value="1"/>
</dbReference>
<evidence type="ECO:0000256" key="5">
    <source>
        <dbReference type="ARBA" id="ARBA00023136"/>
    </source>
</evidence>
<keyword evidence="3 7" id="KW-0812">Transmembrane</keyword>
<feature type="region of interest" description="Disordered" evidence="6">
    <location>
        <begin position="1"/>
        <end position="66"/>
    </location>
</feature>
<feature type="domain" description="Phosphatidylglycerol lysyltransferase C-terminal" evidence="8">
    <location>
        <begin position="427"/>
        <end position="726"/>
    </location>
</feature>
<dbReference type="EMBL" id="JAVREJ010000005">
    <property type="protein sequence ID" value="MDT0349789.1"/>
    <property type="molecule type" value="Genomic_DNA"/>
</dbReference>
<dbReference type="PANTHER" id="PTHR34697:SF2">
    <property type="entry name" value="PHOSPHATIDYLGLYCEROL LYSYLTRANSFERASE"/>
    <property type="match status" value="1"/>
</dbReference>
<feature type="transmembrane region" description="Helical" evidence="7">
    <location>
        <begin position="131"/>
        <end position="158"/>
    </location>
</feature>
<dbReference type="InterPro" id="IPR024320">
    <property type="entry name" value="LPG_synthase_C"/>
</dbReference>
<keyword evidence="4 7" id="KW-1133">Transmembrane helix</keyword>
<dbReference type="RefSeq" id="WP_311555824.1">
    <property type="nucleotide sequence ID" value="NZ_JAVREJ010000005.1"/>
</dbReference>
<feature type="transmembrane region" description="Helical" evidence="7">
    <location>
        <begin position="238"/>
        <end position="267"/>
    </location>
</feature>
<name>A0ABU2N7C4_9PSEU</name>
<accession>A0ABU2N7C4</accession>
<evidence type="ECO:0000256" key="4">
    <source>
        <dbReference type="ARBA" id="ARBA00022989"/>
    </source>
</evidence>
<feature type="compositionally biased region" description="Low complexity" evidence="6">
    <location>
        <begin position="30"/>
        <end position="52"/>
    </location>
</feature>
<evidence type="ECO:0000256" key="2">
    <source>
        <dbReference type="ARBA" id="ARBA00022475"/>
    </source>
</evidence>
<comment type="subcellular location">
    <subcellularLocation>
        <location evidence="1">Cell membrane</location>
        <topology evidence="1">Multi-pass membrane protein</topology>
    </subcellularLocation>
</comment>
<evidence type="ECO:0000313" key="10">
    <source>
        <dbReference type="Proteomes" id="UP001183202"/>
    </source>
</evidence>
<feature type="transmembrane region" description="Helical" evidence="7">
    <location>
        <begin position="376"/>
        <end position="397"/>
    </location>
</feature>
<dbReference type="SUPFAM" id="SSF144091">
    <property type="entry name" value="Rhomboid-like"/>
    <property type="match status" value="1"/>
</dbReference>
<evidence type="ECO:0000259" key="8">
    <source>
        <dbReference type="Pfam" id="PF09924"/>
    </source>
</evidence>
<dbReference type="Proteomes" id="UP001183202">
    <property type="component" value="Unassembled WGS sequence"/>
</dbReference>
<feature type="transmembrane region" description="Helical" evidence="7">
    <location>
        <begin position="347"/>
        <end position="370"/>
    </location>
</feature>
<proteinExistence type="predicted"/>
<feature type="transmembrane region" description="Helical" evidence="7">
    <location>
        <begin position="319"/>
        <end position="340"/>
    </location>
</feature>
<evidence type="ECO:0000313" key="9">
    <source>
        <dbReference type="EMBL" id="MDT0349789.1"/>
    </source>
</evidence>
<gene>
    <name evidence="9" type="ORF">RM445_09680</name>
</gene>
<feature type="transmembrane region" description="Helical" evidence="7">
    <location>
        <begin position="288"/>
        <end position="307"/>
    </location>
</feature>
<dbReference type="InterPro" id="IPR051211">
    <property type="entry name" value="PG_lysyltransferase"/>
</dbReference>
<feature type="transmembrane region" description="Helical" evidence="7">
    <location>
        <begin position="170"/>
        <end position="192"/>
    </location>
</feature>
<evidence type="ECO:0000256" key="1">
    <source>
        <dbReference type="ARBA" id="ARBA00004651"/>
    </source>
</evidence>
<sequence>MTERMVDSGTSENDGRGGGKPEGPPPAPATPVAEPRAAAQPAPAAPRAEPTAAPRPEPQPAPAVDASFEARASRFTAALPEALRRIPFTASVVVVTLVVGVVARTVWTPIWREAWFHQVAYGLPGLREGKIWTLLTGWFFYLTPGQYLSGLIMFAIIVGACEMRLGTRAVAVAAVAGEIGGILLASLLVWALSATSWPWAVALTQVRDVGFTTGALTVLAVTTAALRSPWRLRVRAALWFYVTVAFLFEGTLSDVAHAIAVVIGVLVGQRLFGVEPGFGPRTRRETRMLAFGGLIALGLTELVVLLFPGRGPFGSVAGLAGPTADVVIDLVIIAVVANALRVGKKWAWWLTVLYGLLNIGAAALALVAIFTGNLPTGAPLLLGSALLWLGEIGLLVFNRGAFRVPLRRRVPGGVAAAEGDSMARARALLMAVGGSTMSWMTTWPEMRYYFMADGRGYVGYERHAGVALALSDPVVPDGTIADAVAEFTRRAEQGGLTPCLFSVTDAAADAARTAGWRTVQIAEDTIIDLAGLAFKGKKWQDVRSALNKAKRESITFRMTTLAEEPFAVLAQVRAISEQWVGEKGLPEMGFTLGGVDEALDPAVKVGLAIDNTGSIHGVASWLPVYAEGGQVRGWTLDVMRRRDDGFRSVMEFMIASACLSFQQTGAEFVSLSGAPLARSEQSGEELDRTDRLLDKLGASLEPFYGFRSLHAFKAKFAPRYEPIHLAFRDEADLPRIGVALTRAYLPDATPRQLLAAGLSARGEQADAGVR</sequence>
<dbReference type="PANTHER" id="PTHR34697">
    <property type="entry name" value="PHOSPHATIDYLGLYCEROL LYSYLTRANSFERASE"/>
    <property type="match status" value="1"/>
</dbReference>
<reference evidence="10" key="1">
    <citation type="submission" date="2023-07" db="EMBL/GenBank/DDBJ databases">
        <title>30 novel species of actinomycetes from the DSMZ collection.</title>
        <authorList>
            <person name="Nouioui I."/>
        </authorList>
    </citation>
    <scope>NUCLEOTIDE SEQUENCE [LARGE SCALE GENOMIC DNA]</scope>
    <source>
        <strain evidence="10">DSM 45834</strain>
    </source>
</reference>
<keyword evidence="10" id="KW-1185">Reference proteome</keyword>
<comment type="caution">
    <text evidence="9">The sequence shown here is derived from an EMBL/GenBank/DDBJ whole genome shotgun (WGS) entry which is preliminary data.</text>
</comment>